<keyword evidence="3" id="KW-0786">Thiamine pyrophosphate</keyword>
<gene>
    <name evidence="6" type="ORF">IAD22_05200</name>
</gene>
<dbReference type="AlphaFoldDB" id="A0A9D1S7R0"/>
<feature type="transmembrane region" description="Helical" evidence="4">
    <location>
        <begin position="21"/>
        <end position="44"/>
    </location>
</feature>
<dbReference type="CDD" id="cd02012">
    <property type="entry name" value="TPP_TK"/>
    <property type="match status" value="1"/>
</dbReference>
<dbReference type="EMBL" id="DVNG01000077">
    <property type="protein sequence ID" value="HIU50389.1"/>
    <property type="molecule type" value="Genomic_DNA"/>
</dbReference>
<feature type="domain" description="Transketolase N-terminal" evidence="5">
    <location>
        <begin position="8"/>
        <end position="260"/>
    </location>
</feature>
<keyword evidence="4" id="KW-1133">Transmembrane helix</keyword>
<dbReference type="Proteomes" id="UP000824118">
    <property type="component" value="Unassembled WGS sequence"/>
</dbReference>
<protein>
    <submittedName>
        <fullName evidence="6">Transketolase</fullName>
    </submittedName>
</protein>
<comment type="caution">
    <text evidence="6">The sequence shown here is derived from an EMBL/GenBank/DDBJ whole genome shotgun (WGS) entry which is preliminary data.</text>
</comment>
<reference evidence="6" key="1">
    <citation type="submission" date="2020-10" db="EMBL/GenBank/DDBJ databases">
        <authorList>
            <person name="Gilroy R."/>
        </authorList>
    </citation>
    <scope>NUCLEOTIDE SEQUENCE</scope>
    <source>
        <strain evidence="6">ChiGjej1B1-1684</strain>
    </source>
</reference>
<reference evidence="6" key="2">
    <citation type="journal article" date="2021" name="PeerJ">
        <title>Extensive microbial diversity within the chicken gut microbiome revealed by metagenomics and culture.</title>
        <authorList>
            <person name="Gilroy R."/>
            <person name="Ravi A."/>
            <person name="Getino M."/>
            <person name="Pursley I."/>
            <person name="Horton D.L."/>
            <person name="Alikhan N.F."/>
            <person name="Baker D."/>
            <person name="Gharbi K."/>
            <person name="Hall N."/>
            <person name="Watson M."/>
            <person name="Adriaenssens E.M."/>
            <person name="Foster-Nyarko E."/>
            <person name="Jarju S."/>
            <person name="Secka A."/>
            <person name="Antonio M."/>
            <person name="Oren A."/>
            <person name="Chaudhuri R.R."/>
            <person name="La Ragione R."/>
            <person name="Hildebrand F."/>
            <person name="Pallen M.J."/>
        </authorList>
    </citation>
    <scope>NUCLEOTIDE SEQUENCE</scope>
    <source>
        <strain evidence="6">ChiGjej1B1-1684</strain>
    </source>
</reference>
<evidence type="ECO:0000313" key="6">
    <source>
        <dbReference type="EMBL" id="HIU50389.1"/>
    </source>
</evidence>
<evidence type="ECO:0000256" key="1">
    <source>
        <dbReference type="ARBA" id="ARBA00001964"/>
    </source>
</evidence>
<evidence type="ECO:0000259" key="5">
    <source>
        <dbReference type="Pfam" id="PF00456"/>
    </source>
</evidence>
<keyword evidence="4" id="KW-0472">Membrane</keyword>
<comment type="cofactor">
    <cofactor evidence="1">
        <name>thiamine diphosphate</name>
        <dbReference type="ChEBI" id="CHEBI:58937"/>
    </cofactor>
</comment>
<sequence>MGTAELRNIAKQIRYYTTDEIATLGVGHIGGSLSIADVLAVLYFKEMNVDPKNPNMENRDRLVVSKGHAGPAVYATLALKGYFPMEELKTLNVEGTNLPSHCDRTLTPGVDMTAGSLGQGISAAVGMAKACKIFENGARVFCIIGDGESQEGQVWEACMSAVQLKLDNLIVFMDYNKMQIDGTTDEIMSVENPAERFRAFGFNVYDIDGHDIDAIIASIDGAKQVKDKPTMIVLNTVKGKGVSFVEQALVDCHSMNFTAEQKAAALEELK</sequence>
<accession>A0A9D1S7R0</accession>
<evidence type="ECO:0000256" key="2">
    <source>
        <dbReference type="ARBA" id="ARBA00007131"/>
    </source>
</evidence>
<dbReference type="PANTHER" id="PTHR47514:SF1">
    <property type="entry name" value="TRANSKETOLASE N-TERMINAL SECTION-RELATED"/>
    <property type="match status" value="1"/>
</dbReference>
<dbReference type="Gene3D" id="3.40.50.970">
    <property type="match status" value="1"/>
</dbReference>
<dbReference type="SUPFAM" id="SSF52518">
    <property type="entry name" value="Thiamin diphosphate-binding fold (THDP-binding)"/>
    <property type="match status" value="1"/>
</dbReference>
<evidence type="ECO:0000256" key="4">
    <source>
        <dbReference type="SAM" id="Phobius"/>
    </source>
</evidence>
<dbReference type="Pfam" id="PF00456">
    <property type="entry name" value="Transketolase_N"/>
    <property type="match status" value="1"/>
</dbReference>
<dbReference type="PANTHER" id="PTHR47514">
    <property type="entry name" value="TRANSKETOLASE N-TERMINAL SECTION-RELATED"/>
    <property type="match status" value="1"/>
</dbReference>
<proteinExistence type="inferred from homology"/>
<dbReference type="InterPro" id="IPR029061">
    <property type="entry name" value="THDP-binding"/>
</dbReference>
<keyword evidence="4" id="KW-0812">Transmembrane</keyword>
<name>A0A9D1S7R0_9FIRM</name>
<evidence type="ECO:0000256" key="3">
    <source>
        <dbReference type="ARBA" id="ARBA00023052"/>
    </source>
</evidence>
<dbReference type="InterPro" id="IPR005474">
    <property type="entry name" value="Transketolase_N"/>
</dbReference>
<organism evidence="6 7">
    <name type="scientific">Candidatus Limousia pullorum</name>
    <dbReference type="NCBI Taxonomy" id="2840860"/>
    <lineage>
        <taxon>Bacteria</taxon>
        <taxon>Bacillati</taxon>
        <taxon>Bacillota</taxon>
        <taxon>Clostridia</taxon>
        <taxon>Eubacteriales</taxon>
        <taxon>Oscillospiraceae</taxon>
        <taxon>Oscillospiraceae incertae sedis</taxon>
        <taxon>Candidatus Limousia</taxon>
    </lineage>
</organism>
<evidence type="ECO:0000313" key="7">
    <source>
        <dbReference type="Proteomes" id="UP000824118"/>
    </source>
</evidence>
<comment type="similarity">
    <text evidence="2">Belongs to the transketolase family.</text>
</comment>